<dbReference type="EMBL" id="CABDQT010000028">
    <property type="protein sequence ID" value="VTH33735.1"/>
    <property type="molecule type" value="Genomic_DNA"/>
</dbReference>
<dbReference type="AlphaFoldDB" id="A0A0E9GZ96"/>
<sequence>MQIELLDIIDEKKTRKEAIKVLKKYSRLRRIAGEEYAPKITISYSLEPRSSSGQTSKQVESMVVRRVSAQQDLELIAKAINNLSDMEYTRILIERYCRKKRREDYSIYSELGYSSSEYYRILNKALLEFAESYQASNLLVYK</sequence>
<protein>
    <submittedName>
        <fullName evidence="2">Gp31</fullName>
    </submittedName>
</protein>
<organism evidence="2 4">
    <name type="scientific">Streptococcus pneumoniae</name>
    <dbReference type="NCBI Taxonomy" id="1313"/>
    <lineage>
        <taxon>Bacteria</taxon>
        <taxon>Bacillati</taxon>
        <taxon>Bacillota</taxon>
        <taxon>Bacilli</taxon>
        <taxon>Lactobacillales</taxon>
        <taxon>Streptococcaceae</taxon>
        <taxon>Streptococcus</taxon>
    </lineage>
</organism>
<dbReference type="Proteomes" id="UP000314107">
    <property type="component" value="Unassembled WGS sequence"/>
</dbReference>
<gene>
    <name evidence="1" type="ORF">ERS019209_00613</name>
    <name evidence="2" type="ORF">SAMEA3171064_01999</name>
</gene>
<dbReference type="RefSeq" id="WP_001165369.1">
    <property type="nucleotide sequence ID" value="NZ_CFBA01000037.1"/>
</dbReference>
<name>A0A0E9GZ96_STREE</name>
<accession>A0A0E9GZ96</accession>
<evidence type="ECO:0000313" key="2">
    <source>
        <dbReference type="EMBL" id="VTH33735.1"/>
    </source>
</evidence>
<evidence type="ECO:0000313" key="1">
    <source>
        <dbReference type="EMBL" id="CEX62328.1"/>
    </source>
</evidence>
<reference evidence="1 3" key="1">
    <citation type="submission" date="2015-03" db="EMBL/GenBank/DDBJ databases">
        <authorList>
            <consortium name="Pathogen Informatics"/>
            <person name="Murphy D."/>
        </authorList>
    </citation>
    <scope>NUCLEOTIDE SEQUENCE [LARGE SCALE GENOMIC DNA]</scope>
    <source>
        <strain evidence="1">SMRU51</strain>
        <strain evidence="3">type strain: N</strain>
    </source>
</reference>
<evidence type="ECO:0000313" key="4">
    <source>
        <dbReference type="Proteomes" id="UP000314107"/>
    </source>
</evidence>
<dbReference type="EMBL" id="CFFA01000004">
    <property type="protein sequence ID" value="CEX62328.1"/>
    <property type="molecule type" value="Genomic_DNA"/>
</dbReference>
<reference evidence="2 4" key="2">
    <citation type="submission" date="2019-04" db="EMBL/GenBank/DDBJ databases">
        <authorList>
            <consortium name="Pathogen Informatics"/>
        </authorList>
    </citation>
    <scope>NUCLEOTIDE SEQUENCE [LARGE SCALE GENOMIC DNA]</scope>
    <source>
        <strain evidence="2 4">GPSC129</strain>
    </source>
</reference>
<proteinExistence type="predicted"/>
<evidence type="ECO:0000313" key="3">
    <source>
        <dbReference type="Proteomes" id="UP000048507"/>
    </source>
</evidence>
<dbReference type="InterPro" id="IPR006524">
    <property type="entry name" value="ArpU-like"/>
</dbReference>
<dbReference type="NCBIfam" id="TIGR01637">
    <property type="entry name" value="phage_arpU"/>
    <property type="match status" value="1"/>
</dbReference>
<dbReference type="OrthoDB" id="2227133at2"/>
<dbReference type="Proteomes" id="UP000048507">
    <property type="component" value="Unassembled WGS sequence"/>
</dbReference>